<accession>A0A2G6MST8</accession>
<dbReference type="AlphaFoldDB" id="A0A2G6MST8"/>
<protein>
    <submittedName>
        <fullName evidence="1">Cytoplasmic protein</fullName>
    </submittedName>
</protein>
<gene>
    <name evidence="1" type="ORF">CSA25_01530</name>
</gene>
<dbReference type="EMBL" id="PDTI01000014">
    <property type="protein sequence ID" value="PIE63163.1"/>
    <property type="molecule type" value="Genomic_DNA"/>
</dbReference>
<evidence type="ECO:0000313" key="1">
    <source>
        <dbReference type="EMBL" id="PIE63163.1"/>
    </source>
</evidence>
<dbReference type="InterPro" id="IPR027396">
    <property type="entry name" value="DsrEFH-like"/>
</dbReference>
<sequence>MEKTVLFAFRGDPLCFVHVLLNALDLKQRGQEGLIVLEGEAVKLVEPMSKSGHFLNPLYEKAKSANLIYGACKACATKLDALAPIEKEEIPLVGDMANHPAMGAFIENGYGIITF</sequence>
<dbReference type="Proteomes" id="UP000231203">
    <property type="component" value="Unassembled WGS sequence"/>
</dbReference>
<reference evidence="1 2" key="1">
    <citation type="submission" date="2017-10" db="EMBL/GenBank/DDBJ databases">
        <title>Novel microbial diversity and functional potential in the marine mammal oral microbiome.</title>
        <authorList>
            <person name="Dudek N.K."/>
            <person name="Sun C.L."/>
            <person name="Burstein D."/>
            <person name="Kantor R.S."/>
            <person name="Aliaga Goltsman D.S."/>
            <person name="Bik E.M."/>
            <person name="Thomas B.C."/>
            <person name="Banfield J.F."/>
            <person name="Relman D.A."/>
        </authorList>
    </citation>
    <scope>NUCLEOTIDE SEQUENCE [LARGE SCALE GENOMIC DNA]</scope>
    <source>
        <strain evidence="1">DOLJORAL78_47_202</strain>
    </source>
</reference>
<dbReference type="SUPFAM" id="SSF75169">
    <property type="entry name" value="DsrEFH-like"/>
    <property type="match status" value="1"/>
</dbReference>
<comment type="caution">
    <text evidence="1">The sequence shown here is derived from an EMBL/GenBank/DDBJ whole genome shotgun (WGS) entry which is preliminary data.</text>
</comment>
<evidence type="ECO:0000313" key="2">
    <source>
        <dbReference type="Proteomes" id="UP000231203"/>
    </source>
</evidence>
<organism evidence="1 2">
    <name type="scientific">Desulfobacter postgatei</name>
    <dbReference type="NCBI Taxonomy" id="2293"/>
    <lineage>
        <taxon>Bacteria</taxon>
        <taxon>Pseudomonadati</taxon>
        <taxon>Thermodesulfobacteriota</taxon>
        <taxon>Desulfobacteria</taxon>
        <taxon>Desulfobacterales</taxon>
        <taxon>Desulfobacteraceae</taxon>
        <taxon>Desulfobacter</taxon>
    </lineage>
</organism>
<proteinExistence type="predicted"/>
<name>A0A2G6MST8_9BACT</name>